<evidence type="ECO:0000313" key="2">
    <source>
        <dbReference type="Proteomes" id="UP001272052"/>
    </source>
</evidence>
<comment type="caution">
    <text evidence="1">The sequence shown here is derived from an EMBL/GenBank/DDBJ whole genome shotgun (WGS) entry which is preliminary data.</text>
</comment>
<organism evidence="1 2">
    <name type="scientific">Methanimicrococcus hacksteinii</name>
    <dbReference type="NCBI Taxonomy" id="3028293"/>
    <lineage>
        <taxon>Archaea</taxon>
        <taxon>Methanobacteriati</taxon>
        <taxon>Methanobacteriota</taxon>
        <taxon>Stenosarchaea group</taxon>
        <taxon>Methanomicrobia</taxon>
        <taxon>Methanosarcinales</taxon>
        <taxon>Methanosarcinaceae</taxon>
        <taxon>Methanimicrococcus</taxon>
    </lineage>
</organism>
<gene>
    <name evidence="1" type="ORF">MmiAt1_17640</name>
</gene>
<evidence type="ECO:0000313" key="1">
    <source>
        <dbReference type="EMBL" id="MDV0446147.1"/>
    </source>
</evidence>
<dbReference type="EMBL" id="JAWDKC010000033">
    <property type="protein sequence ID" value="MDV0446147.1"/>
    <property type="molecule type" value="Genomic_DNA"/>
</dbReference>
<name>A0ABU3VRX2_9EURY</name>
<dbReference type="RefSeq" id="WP_318786588.1">
    <property type="nucleotide sequence ID" value="NZ_JAWDKC010000033.1"/>
</dbReference>
<proteinExistence type="predicted"/>
<keyword evidence="2" id="KW-1185">Reference proteome</keyword>
<sequence>MIYSIQTAVAIDPSEEFYVDSNILYALYSENLKQTQNEEKYNAYLHFVFKLMKNKNPLYVSSLNLQEVFHVIEKAEFRDYCKQNHTKIKWKMYRKNKTERKKVKNKLLNTLHQINSVYEITEDSILCSDIHQFVNTFEKHQFDPIDFLTVNPKCFLAGNCKKNFNYITDDSDFKNNIQFQSSVFMNIYSYEKNEN</sequence>
<protein>
    <recommendedName>
        <fullName evidence="3">PIN domain-containing protein</fullName>
    </recommendedName>
</protein>
<accession>A0ABU3VRX2</accession>
<dbReference type="Proteomes" id="UP001272052">
    <property type="component" value="Unassembled WGS sequence"/>
</dbReference>
<evidence type="ECO:0008006" key="3">
    <source>
        <dbReference type="Google" id="ProtNLM"/>
    </source>
</evidence>
<reference evidence="1 2" key="1">
    <citation type="submission" date="2023-06" db="EMBL/GenBank/DDBJ databases">
        <title>Genome sequence of Methanimicrococcus sp. At1.</title>
        <authorList>
            <person name="Protasov E."/>
            <person name="Platt K."/>
            <person name="Poehlein A."/>
            <person name="Daniel R."/>
            <person name="Brune A."/>
        </authorList>
    </citation>
    <scope>NUCLEOTIDE SEQUENCE [LARGE SCALE GENOMIC DNA]</scope>
    <source>
        <strain evidence="1 2">At1</strain>
    </source>
</reference>